<gene>
    <name evidence="1" type="ORF">HLY00_3609</name>
</gene>
<evidence type="ECO:0000313" key="2">
    <source>
        <dbReference type="Proteomes" id="UP000570517"/>
    </source>
</evidence>
<sequence>MAIRSTHKGDRAQLGPRVDRVVYEAVAANSGQYGDYGIPMSQWVADLLAAIVGHPELMRELNGEAVAQILTRALDNPDLLRGRG</sequence>
<organism evidence="1 2">
    <name type="scientific">Mycolicibacterium hippocampi</name>
    <dbReference type="NCBI Taxonomy" id="659824"/>
    <lineage>
        <taxon>Bacteria</taxon>
        <taxon>Bacillati</taxon>
        <taxon>Actinomycetota</taxon>
        <taxon>Actinomycetes</taxon>
        <taxon>Mycobacteriales</taxon>
        <taxon>Mycobacteriaceae</taxon>
        <taxon>Mycolicibacterium</taxon>
    </lineage>
</organism>
<accession>A0A850PR80</accession>
<evidence type="ECO:0000313" key="1">
    <source>
        <dbReference type="EMBL" id="NVN51257.1"/>
    </source>
</evidence>
<proteinExistence type="predicted"/>
<reference evidence="1 2" key="1">
    <citation type="submission" date="2020-05" db="EMBL/GenBank/DDBJ databases">
        <title>Draft genome sequence of Mycobacterium hippocampi DL, isolated from European seabass, Dicentrarchus labrax, reared in fish farms.</title>
        <authorList>
            <person name="Stathopoulou P."/>
            <person name="Asimakis E."/>
            <person name="Tzokas K."/>
            <person name="Batargias C."/>
            <person name="Tsiamis G."/>
        </authorList>
    </citation>
    <scope>NUCLEOTIDE SEQUENCE [LARGE SCALE GENOMIC DNA]</scope>
    <source>
        <strain evidence="1 2">DL</strain>
    </source>
</reference>
<dbReference type="Proteomes" id="UP000570517">
    <property type="component" value="Unassembled WGS sequence"/>
</dbReference>
<keyword evidence="2" id="KW-1185">Reference proteome</keyword>
<dbReference type="EMBL" id="JABFYL010000033">
    <property type="protein sequence ID" value="NVN51257.1"/>
    <property type="molecule type" value="Genomic_DNA"/>
</dbReference>
<protein>
    <submittedName>
        <fullName evidence="1">Uncharacterized protein</fullName>
    </submittedName>
</protein>
<dbReference type="AlphaFoldDB" id="A0A850PR80"/>
<name>A0A850PR80_9MYCO</name>
<comment type="caution">
    <text evidence="1">The sequence shown here is derived from an EMBL/GenBank/DDBJ whole genome shotgun (WGS) entry which is preliminary data.</text>
</comment>